<feature type="transmembrane region" description="Helical" evidence="2">
    <location>
        <begin position="96"/>
        <end position="118"/>
    </location>
</feature>
<proteinExistence type="predicted"/>
<name>A0ABX9LZT7_9LEPT</name>
<keyword evidence="2" id="KW-0472">Membrane</keyword>
<dbReference type="RefSeq" id="WP_118957004.1">
    <property type="nucleotide sequence ID" value="NZ_QHCR01000007.1"/>
</dbReference>
<comment type="caution">
    <text evidence="3">The sequence shown here is derived from an EMBL/GenBank/DDBJ whole genome shotgun (WGS) entry which is preliminary data.</text>
</comment>
<dbReference type="InterPro" id="IPR058179">
    <property type="entry name" value="LBF_4227-like"/>
</dbReference>
<evidence type="ECO:0000256" key="2">
    <source>
        <dbReference type="SAM" id="Phobius"/>
    </source>
</evidence>
<sequence>MAKKRKSDSKTESYDSDSTKRGNDLKSHFLSLVDSVLEYFQTLLLYGKKFLIKRFQAGIQAYIFLKIGLFFLAFGSIGLLGGVFVFIHRITGGDLLISSLGTGGISFFLSIVFLWLAASSLRIKDRS</sequence>
<feature type="transmembrane region" description="Helical" evidence="2">
    <location>
        <begin position="63"/>
        <end position="90"/>
    </location>
</feature>
<reference evidence="3 4" key="2">
    <citation type="journal article" date="2020" name="Int. J. Syst. Evol. Microbiol.">
        <title>Leptospira yasudae sp. nov. and Leptospira stimsonii sp. nov., two new species of the pathogenic group isolated from environmental sources.</title>
        <authorList>
            <person name="Casanovas-Massana A."/>
            <person name="Hamond C."/>
            <person name="Santos L.A."/>
            <person name="de Oliveira D."/>
            <person name="Hacker K.P."/>
            <person name="Balassiano I."/>
            <person name="Costa F."/>
            <person name="Medeiros M.A."/>
            <person name="Reis M.G."/>
            <person name="Ko A.I."/>
            <person name="Wunder E.A."/>
        </authorList>
    </citation>
    <scope>NUCLEOTIDE SEQUENCE [LARGE SCALE GENOMIC DNA]</scope>
    <source>
        <strain evidence="3 4">B21</strain>
    </source>
</reference>
<evidence type="ECO:0000313" key="4">
    <source>
        <dbReference type="Proteomes" id="UP000285569"/>
    </source>
</evidence>
<evidence type="ECO:0000256" key="1">
    <source>
        <dbReference type="SAM" id="MobiDB-lite"/>
    </source>
</evidence>
<protein>
    <recommendedName>
        <fullName evidence="5">Phage holin family protein</fullName>
    </recommendedName>
</protein>
<gene>
    <name evidence="3" type="ORF">DLM77_15795</name>
</gene>
<feature type="compositionally biased region" description="Basic and acidic residues" evidence="1">
    <location>
        <begin position="8"/>
        <end position="24"/>
    </location>
</feature>
<keyword evidence="4" id="KW-1185">Reference proteome</keyword>
<organism evidence="3 4">
    <name type="scientific">Leptospira yasudae</name>
    <dbReference type="NCBI Taxonomy" id="2202201"/>
    <lineage>
        <taxon>Bacteria</taxon>
        <taxon>Pseudomonadati</taxon>
        <taxon>Spirochaetota</taxon>
        <taxon>Spirochaetia</taxon>
        <taxon>Leptospirales</taxon>
        <taxon>Leptospiraceae</taxon>
        <taxon>Leptospira</taxon>
    </lineage>
</organism>
<evidence type="ECO:0008006" key="5">
    <source>
        <dbReference type="Google" id="ProtNLM"/>
    </source>
</evidence>
<evidence type="ECO:0000313" key="3">
    <source>
        <dbReference type="EMBL" id="RHX78555.1"/>
    </source>
</evidence>
<dbReference type="EMBL" id="QHCR01000007">
    <property type="protein sequence ID" value="RHX78555.1"/>
    <property type="molecule type" value="Genomic_DNA"/>
</dbReference>
<keyword evidence="2" id="KW-1133">Transmembrane helix</keyword>
<dbReference type="NCBIfam" id="NF047761">
    <property type="entry name" value="LBF_4227_fam"/>
    <property type="match status" value="1"/>
</dbReference>
<reference evidence="4" key="1">
    <citation type="submission" date="2018-05" db="EMBL/GenBank/DDBJ databases">
        <title>Leptospira yasudae sp. nov. and Leptospira stimsonii sp. nov., two pathogenic species of the genus Leptospira isolated from environmental sources.</title>
        <authorList>
            <person name="Casanovas-Massana A."/>
            <person name="Hamond C."/>
            <person name="Santos L.A."/>
            <person name="Hacker K.P."/>
            <person name="Balassiano I."/>
            <person name="Medeiros M.A."/>
            <person name="Reis M.G."/>
            <person name="Ko A.I."/>
            <person name="Wunder E.A."/>
        </authorList>
    </citation>
    <scope>NUCLEOTIDE SEQUENCE [LARGE SCALE GENOMIC DNA]</scope>
    <source>
        <strain evidence="4">B21</strain>
    </source>
</reference>
<accession>A0ABX9LZT7</accession>
<keyword evidence="2" id="KW-0812">Transmembrane</keyword>
<dbReference type="Proteomes" id="UP000285569">
    <property type="component" value="Unassembled WGS sequence"/>
</dbReference>
<feature type="region of interest" description="Disordered" evidence="1">
    <location>
        <begin position="1"/>
        <end position="24"/>
    </location>
</feature>